<dbReference type="InterPro" id="IPR014710">
    <property type="entry name" value="RmlC-like_jellyroll"/>
</dbReference>
<feature type="domain" description="HTH araC/xylS-type" evidence="4">
    <location>
        <begin position="184"/>
        <end position="284"/>
    </location>
</feature>
<evidence type="ECO:0000256" key="2">
    <source>
        <dbReference type="ARBA" id="ARBA00023125"/>
    </source>
</evidence>
<reference evidence="5 6" key="1">
    <citation type="submission" date="2019-08" db="EMBL/GenBank/DDBJ databases">
        <title>In-depth cultivation of the pig gut microbiome towards novel bacterial diversity and tailored functional studies.</title>
        <authorList>
            <person name="Wylensek D."/>
            <person name="Hitch T.C.A."/>
            <person name="Clavel T."/>
        </authorList>
    </citation>
    <scope>NUCLEOTIDE SEQUENCE [LARGE SCALE GENOMIC DNA]</scope>
    <source>
        <strain evidence="5 6">BBE-744-WT-12</strain>
    </source>
</reference>
<name>A0A844FWG1_9BACT</name>
<dbReference type="Pfam" id="PF12833">
    <property type="entry name" value="HTH_18"/>
    <property type="match status" value="1"/>
</dbReference>
<dbReference type="InterPro" id="IPR011051">
    <property type="entry name" value="RmlC_Cupin_sf"/>
</dbReference>
<evidence type="ECO:0000256" key="1">
    <source>
        <dbReference type="ARBA" id="ARBA00023015"/>
    </source>
</evidence>
<accession>A0A844FWG1</accession>
<dbReference type="InterPro" id="IPR018062">
    <property type="entry name" value="HTH_AraC-typ_CS"/>
</dbReference>
<protein>
    <submittedName>
        <fullName evidence="5">Helix-turn-helix transcriptional regulator</fullName>
    </submittedName>
</protein>
<keyword evidence="6" id="KW-1185">Reference proteome</keyword>
<dbReference type="InterPro" id="IPR018060">
    <property type="entry name" value="HTH_AraC"/>
</dbReference>
<dbReference type="EMBL" id="VUNS01000001">
    <property type="protein sequence ID" value="MST95537.1"/>
    <property type="molecule type" value="Genomic_DNA"/>
</dbReference>
<keyword evidence="1" id="KW-0805">Transcription regulation</keyword>
<dbReference type="PANTHER" id="PTHR43280:SF27">
    <property type="entry name" value="TRANSCRIPTIONAL REGULATOR MTLR"/>
    <property type="match status" value="1"/>
</dbReference>
<dbReference type="GO" id="GO:0003700">
    <property type="term" value="F:DNA-binding transcription factor activity"/>
    <property type="evidence" value="ECO:0007669"/>
    <property type="project" value="InterPro"/>
</dbReference>
<gene>
    <name evidence="5" type="ORF">FYJ85_00550</name>
</gene>
<dbReference type="Gene3D" id="2.60.120.10">
    <property type="entry name" value="Jelly Rolls"/>
    <property type="match status" value="1"/>
</dbReference>
<dbReference type="AlphaFoldDB" id="A0A844FWG1"/>
<sequence>MKFHYETVLHAPGESFSIEIQSGAILDCVYHVHPEFELTFVESGFGTRFVGDLIEPFREQDLILVGGMVPHHYLTRREDSTGPDWSRTRVIKFHAGFRDGAFLTLPEFEPLKRMLDEAASAGLHFPEESARRIAPDLRRLPELSGWERFLALTALLCRLAEEPRRKLTLSAAAAPAATPDERLNRVLRFIHRRLEQKLPVTLEEAAARACLTAPAFSHYFRSATRKRFVEYVVELKLSRAAQLLANTDRPVMEIALDSGFSNLSNFNRHFLRYRKSTPREYRERLRSARR</sequence>
<dbReference type="InterPro" id="IPR009057">
    <property type="entry name" value="Homeodomain-like_sf"/>
</dbReference>
<proteinExistence type="predicted"/>
<dbReference type="Gene3D" id="1.10.10.60">
    <property type="entry name" value="Homeodomain-like"/>
    <property type="match status" value="2"/>
</dbReference>
<keyword evidence="3" id="KW-0804">Transcription</keyword>
<organism evidence="5 6">
    <name type="scientific">Victivallis lenta</name>
    <dbReference type="NCBI Taxonomy" id="2606640"/>
    <lineage>
        <taxon>Bacteria</taxon>
        <taxon>Pseudomonadati</taxon>
        <taxon>Lentisphaerota</taxon>
        <taxon>Lentisphaeria</taxon>
        <taxon>Victivallales</taxon>
        <taxon>Victivallaceae</taxon>
        <taxon>Victivallis</taxon>
    </lineage>
</organism>
<evidence type="ECO:0000259" key="4">
    <source>
        <dbReference type="PROSITE" id="PS01124"/>
    </source>
</evidence>
<dbReference type="PROSITE" id="PS00041">
    <property type="entry name" value="HTH_ARAC_FAMILY_1"/>
    <property type="match status" value="1"/>
</dbReference>
<dbReference type="RefSeq" id="WP_106053090.1">
    <property type="nucleotide sequence ID" value="NZ_CALXOB010000042.1"/>
</dbReference>
<evidence type="ECO:0000313" key="6">
    <source>
        <dbReference type="Proteomes" id="UP000435649"/>
    </source>
</evidence>
<dbReference type="SUPFAM" id="SSF46689">
    <property type="entry name" value="Homeodomain-like"/>
    <property type="match status" value="1"/>
</dbReference>
<evidence type="ECO:0000256" key="3">
    <source>
        <dbReference type="ARBA" id="ARBA00023163"/>
    </source>
</evidence>
<dbReference type="Proteomes" id="UP000435649">
    <property type="component" value="Unassembled WGS sequence"/>
</dbReference>
<comment type="caution">
    <text evidence="5">The sequence shown here is derived from an EMBL/GenBank/DDBJ whole genome shotgun (WGS) entry which is preliminary data.</text>
</comment>
<dbReference type="PROSITE" id="PS01124">
    <property type="entry name" value="HTH_ARAC_FAMILY_2"/>
    <property type="match status" value="1"/>
</dbReference>
<dbReference type="SUPFAM" id="SSF51182">
    <property type="entry name" value="RmlC-like cupins"/>
    <property type="match status" value="1"/>
</dbReference>
<evidence type="ECO:0000313" key="5">
    <source>
        <dbReference type="EMBL" id="MST95537.1"/>
    </source>
</evidence>
<keyword evidence="2" id="KW-0238">DNA-binding</keyword>
<dbReference type="SMART" id="SM00342">
    <property type="entry name" value="HTH_ARAC"/>
    <property type="match status" value="1"/>
</dbReference>
<dbReference type="GO" id="GO:0043565">
    <property type="term" value="F:sequence-specific DNA binding"/>
    <property type="evidence" value="ECO:0007669"/>
    <property type="project" value="InterPro"/>
</dbReference>
<dbReference type="PANTHER" id="PTHR43280">
    <property type="entry name" value="ARAC-FAMILY TRANSCRIPTIONAL REGULATOR"/>
    <property type="match status" value="1"/>
</dbReference>